<dbReference type="AlphaFoldDB" id="A0A8X7V086"/>
<evidence type="ECO:0000313" key="3">
    <source>
        <dbReference type="Proteomes" id="UP000886595"/>
    </source>
</evidence>
<comment type="caution">
    <text evidence="2">The sequence shown here is derived from an EMBL/GenBank/DDBJ whole genome shotgun (WGS) entry which is preliminary data.</text>
</comment>
<protein>
    <submittedName>
        <fullName evidence="2">Uncharacterized protein</fullName>
    </submittedName>
</protein>
<name>A0A8X7V086_BRACI</name>
<feature type="compositionally biased region" description="Polar residues" evidence="1">
    <location>
        <begin position="75"/>
        <end position="89"/>
    </location>
</feature>
<evidence type="ECO:0000313" key="2">
    <source>
        <dbReference type="EMBL" id="KAG2297344.1"/>
    </source>
</evidence>
<sequence>MSDKQGHRVLALVLMWLGNGNYQSYVQDPIGTSDMVCGQETTQTSEQQVAKPRLESLPKEQSRESETRTSKKEASSTSFPSNVRSLNIE</sequence>
<dbReference type="Proteomes" id="UP000886595">
    <property type="component" value="Unassembled WGS sequence"/>
</dbReference>
<keyword evidence="3" id="KW-1185">Reference proteome</keyword>
<feature type="region of interest" description="Disordered" evidence="1">
    <location>
        <begin position="27"/>
        <end position="89"/>
    </location>
</feature>
<proteinExistence type="predicted"/>
<evidence type="ECO:0000256" key="1">
    <source>
        <dbReference type="SAM" id="MobiDB-lite"/>
    </source>
</evidence>
<feature type="compositionally biased region" description="Basic and acidic residues" evidence="1">
    <location>
        <begin position="52"/>
        <end position="74"/>
    </location>
</feature>
<reference evidence="2 3" key="1">
    <citation type="submission" date="2020-02" db="EMBL/GenBank/DDBJ databases">
        <authorList>
            <person name="Ma Q."/>
            <person name="Huang Y."/>
            <person name="Song X."/>
            <person name="Pei D."/>
        </authorList>
    </citation>
    <scope>NUCLEOTIDE SEQUENCE [LARGE SCALE GENOMIC DNA]</scope>
    <source>
        <strain evidence="2">Sxm20200214</strain>
        <tissue evidence="2">Leaf</tissue>
    </source>
</reference>
<accession>A0A8X7V086</accession>
<feature type="compositionally biased region" description="Polar residues" evidence="1">
    <location>
        <begin position="39"/>
        <end position="48"/>
    </location>
</feature>
<organism evidence="2 3">
    <name type="scientific">Brassica carinata</name>
    <name type="common">Ethiopian mustard</name>
    <name type="synonym">Abyssinian cabbage</name>
    <dbReference type="NCBI Taxonomy" id="52824"/>
    <lineage>
        <taxon>Eukaryota</taxon>
        <taxon>Viridiplantae</taxon>
        <taxon>Streptophyta</taxon>
        <taxon>Embryophyta</taxon>
        <taxon>Tracheophyta</taxon>
        <taxon>Spermatophyta</taxon>
        <taxon>Magnoliopsida</taxon>
        <taxon>eudicotyledons</taxon>
        <taxon>Gunneridae</taxon>
        <taxon>Pentapetalae</taxon>
        <taxon>rosids</taxon>
        <taxon>malvids</taxon>
        <taxon>Brassicales</taxon>
        <taxon>Brassicaceae</taxon>
        <taxon>Brassiceae</taxon>
        <taxon>Brassica</taxon>
    </lineage>
</organism>
<gene>
    <name evidence="2" type="ORF">Bca52824_044013</name>
</gene>
<dbReference type="EMBL" id="JAAMPC010000009">
    <property type="protein sequence ID" value="KAG2297344.1"/>
    <property type="molecule type" value="Genomic_DNA"/>
</dbReference>